<evidence type="ECO:0000313" key="1">
    <source>
        <dbReference type="EMBL" id="KAG8450825.1"/>
    </source>
</evidence>
<evidence type="ECO:0000313" key="2">
    <source>
        <dbReference type="Proteomes" id="UP000812440"/>
    </source>
</evidence>
<name>A0A8T2JZY7_9PIPI</name>
<keyword evidence="2" id="KW-1185">Reference proteome</keyword>
<dbReference type="AlphaFoldDB" id="A0A8T2JZY7"/>
<dbReference type="EMBL" id="JAACNH010000002">
    <property type="protein sequence ID" value="KAG8450825.1"/>
    <property type="molecule type" value="Genomic_DNA"/>
</dbReference>
<protein>
    <submittedName>
        <fullName evidence="1">Uncharacterized protein</fullName>
    </submittedName>
</protein>
<dbReference type="Proteomes" id="UP000812440">
    <property type="component" value="Chromosome 2"/>
</dbReference>
<reference evidence="1" key="1">
    <citation type="thesis" date="2020" institute="ProQuest LLC" country="789 East Eisenhower Parkway, Ann Arbor, MI, USA">
        <title>Comparative Genomics and Chromosome Evolution.</title>
        <authorList>
            <person name="Mudd A.B."/>
        </authorList>
    </citation>
    <scope>NUCLEOTIDE SEQUENCE</scope>
    <source>
        <strain evidence="1">Female2</strain>
        <tissue evidence="1">Blood</tissue>
    </source>
</reference>
<accession>A0A8T2JZY7</accession>
<organism evidence="1 2">
    <name type="scientific">Hymenochirus boettgeri</name>
    <name type="common">Congo dwarf clawed frog</name>
    <dbReference type="NCBI Taxonomy" id="247094"/>
    <lineage>
        <taxon>Eukaryota</taxon>
        <taxon>Metazoa</taxon>
        <taxon>Chordata</taxon>
        <taxon>Craniata</taxon>
        <taxon>Vertebrata</taxon>
        <taxon>Euteleostomi</taxon>
        <taxon>Amphibia</taxon>
        <taxon>Batrachia</taxon>
        <taxon>Anura</taxon>
        <taxon>Pipoidea</taxon>
        <taxon>Pipidae</taxon>
        <taxon>Pipinae</taxon>
        <taxon>Hymenochirus</taxon>
    </lineage>
</organism>
<sequence>MLSLQIYFQAFWGWGGGSTTNIYITDRLKKTNNSTYTYNEKVKQFEEGEIKELNTSQPESPNSIPPKQKSACVYSFTAYREHFQVQKCKLLKM</sequence>
<proteinExistence type="predicted"/>
<comment type="caution">
    <text evidence="1">The sequence shown here is derived from an EMBL/GenBank/DDBJ whole genome shotgun (WGS) entry which is preliminary data.</text>
</comment>
<gene>
    <name evidence="1" type="ORF">GDO86_003190</name>
</gene>